<evidence type="ECO:0000313" key="3">
    <source>
        <dbReference type="EMBL" id="EEQ29098.1"/>
    </source>
</evidence>
<dbReference type="GeneID" id="9229035"/>
<dbReference type="EMBL" id="DS995702">
    <property type="protein sequence ID" value="EEQ29098.1"/>
    <property type="molecule type" value="Genomic_DNA"/>
</dbReference>
<dbReference type="STRING" id="554155.C5FIB8"/>
<evidence type="ECO:0000313" key="4">
    <source>
        <dbReference type="Proteomes" id="UP000002035"/>
    </source>
</evidence>
<name>C5FIB8_ARTOC</name>
<feature type="compositionally biased region" description="Basic and acidic residues" evidence="2">
    <location>
        <begin position="1"/>
        <end position="32"/>
    </location>
</feature>
<feature type="region of interest" description="Disordered" evidence="2">
    <location>
        <begin position="1"/>
        <end position="472"/>
    </location>
</feature>
<proteinExistence type="predicted"/>
<dbReference type="RefSeq" id="XP_002848983.1">
    <property type="nucleotide sequence ID" value="XM_002848937.1"/>
</dbReference>
<feature type="compositionally biased region" description="Basic and acidic residues" evidence="2">
    <location>
        <begin position="140"/>
        <end position="157"/>
    </location>
</feature>
<evidence type="ECO:0000256" key="1">
    <source>
        <dbReference type="SAM" id="Coils"/>
    </source>
</evidence>
<keyword evidence="4" id="KW-1185">Reference proteome</keyword>
<dbReference type="HOGENOM" id="CLU_024585_0_0_1"/>
<protein>
    <submittedName>
        <fullName evidence="3">Serine/arginine repetitive matrix protein 1</fullName>
    </submittedName>
</protein>
<dbReference type="OMA" id="QAHESRM"/>
<dbReference type="AlphaFoldDB" id="C5FIB8"/>
<dbReference type="Proteomes" id="UP000002035">
    <property type="component" value="Unassembled WGS sequence"/>
</dbReference>
<dbReference type="VEuPathDB" id="FungiDB:MCYG_01917"/>
<accession>C5FIB8</accession>
<reference evidence="4" key="1">
    <citation type="journal article" date="2012" name="MBio">
        <title>Comparative genome analysis of Trichophyton rubrum and related dermatophytes reveals candidate genes involved in infection.</title>
        <authorList>
            <person name="Martinez D.A."/>
            <person name="Oliver B.G."/>
            <person name="Graeser Y."/>
            <person name="Goldberg J.M."/>
            <person name="Li W."/>
            <person name="Martinez-Rossi N.M."/>
            <person name="Monod M."/>
            <person name="Shelest E."/>
            <person name="Barton R.C."/>
            <person name="Birch E."/>
            <person name="Brakhage A.A."/>
            <person name="Chen Z."/>
            <person name="Gurr S.J."/>
            <person name="Heiman D."/>
            <person name="Heitman J."/>
            <person name="Kosti I."/>
            <person name="Rossi A."/>
            <person name="Saif S."/>
            <person name="Samalova M."/>
            <person name="Saunders C.W."/>
            <person name="Shea T."/>
            <person name="Summerbell R.C."/>
            <person name="Xu J."/>
            <person name="Young S."/>
            <person name="Zeng Q."/>
            <person name="Birren B.W."/>
            <person name="Cuomo C.A."/>
            <person name="White T.C."/>
        </authorList>
    </citation>
    <scope>NUCLEOTIDE SEQUENCE [LARGE SCALE GENOMIC DNA]</scope>
    <source>
        <strain evidence="4">ATCC MYA-4605 / CBS 113480</strain>
    </source>
</reference>
<feature type="coiled-coil region" evidence="1">
    <location>
        <begin position="487"/>
        <end position="514"/>
    </location>
</feature>
<feature type="compositionally biased region" description="Polar residues" evidence="2">
    <location>
        <begin position="321"/>
        <end position="335"/>
    </location>
</feature>
<dbReference type="OrthoDB" id="5424692at2759"/>
<feature type="compositionally biased region" description="Polar residues" evidence="2">
    <location>
        <begin position="204"/>
        <end position="215"/>
    </location>
</feature>
<organism evidence="3 4">
    <name type="scientific">Arthroderma otae (strain ATCC MYA-4605 / CBS 113480)</name>
    <name type="common">Microsporum canis</name>
    <dbReference type="NCBI Taxonomy" id="554155"/>
    <lineage>
        <taxon>Eukaryota</taxon>
        <taxon>Fungi</taxon>
        <taxon>Dikarya</taxon>
        <taxon>Ascomycota</taxon>
        <taxon>Pezizomycotina</taxon>
        <taxon>Eurotiomycetes</taxon>
        <taxon>Eurotiomycetidae</taxon>
        <taxon>Onygenales</taxon>
        <taxon>Arthrodermataceae</taxon>
        <taxon>Microsporum</taxon>
    </lineage>
</organism>
<feature type="compositionally biased region" description="Polar residues" evidence="2">
    <location>
        <begin position="348"/>
        <end position="357"/>
    </location>
</feature>
<gene>
    <name evidence="3" type="ORF">MCYG_01917</name>
</gene>
<keyword evidence="1" id="KW-0175">Coiled coil</keyword>
<sequence length="551" mass="60536">MDRERRFDDGRRGGESYRPLERNFRRSPRPDNRSFPPRNRSPMRPSADTWAPPSRPRPRSRSPDNFRPRSRSPPFRGRERGPNFGNRPRSPPRRPSPGRDRPPRFNRRSRSPPPFDRNRSPGLKRGRDPSPSTLNAPRAPKRERNNSPPRNRFDRPRSPTFNESMQQRDARFGARRRSRSADRRSLRGDPNGGRGPPPPPRSPSITERSGPNSAHGSAATSRRSSPPAPERMNRNYSTPSGHGPPPATSRSQYDSPHSHGNAPRFPEGNRRPSSRPPSPSRRPSANLQLQSPRAHEPSRPSVENELDRSQSTPIRPPTGPRTESSPLIQTQSTNVPEGISPPLGPSAASRSMRQSTRGGHMALLSAPTRPKGASGQNFNRDGPPTGPRENARPGPGPGASSIRRGGSHASTPHHGHPPSGPRGAGGSPAPGPAHEARPRPPFRHGSGPSANYPRAQRTTNHLAGLPTIVPGGKVLPSGLDPITEKRLAQLETDKEKLLEQISEKQRAKRASLREWEKLCRESENAALRTDLADGHLQRMSETEGIGGGVAF</sequence>
<evidence type="ECO:0000256" key="2">
    <source>
        <dbReference type="SAM" id="MobiDB-lite"/>
    </source>
</evidence>
<dbReference type="eggNOG" id="ENOG502S8Z8">
    <property type="taxonomic scope" value="Eukaryota"/>
</dbReference>